<protein>
    <submittedName>
        <fullName evidence="1">DUF2793 domain-containing protein</fullName>
    </submittedName>
</protein>
<gene>
    <name evidence="1" type="ORF">G8E03_11475</name>
</gene>
<dbReference type="InterPro" id="IPR021251">
    <property type="entry name" value="DUF2793"/>
</dbReference>
<dbReference type="EMBL" id="CP049811">
    <property type="protein sequence ID" value="QIK41336.1"/>
    <property type="molecule type" value="Genomic_DNA"/>
</dbReference>
<sequence>MTETTNLGLPLVQAAQAQKHVTVNEALTRLDAMVQLRLMAVDAVTPPAVAAEGAAYALGTAPTGDWARQGGRIAVSLDGLWHYVSAAVGWQAWDIASGVSRRFDGTNWVEVGATTSPGGAYTRDEVIEFDQTLVGAAVSSDLPIPANTQVLGVSARVISTLSGSGLTGWQLGVAGSENRYGSGLGTALNSWAQGLTGQPVTYYSDTSLVLTPEGAAEFEGGVVRLAIHLSRIEPPRAV</sequence>
<proteinExistence type="predicted"/>
<accession>A0A6G7VN86</accession>
<evidence type="ECO:0000313" key="2">
    <source>
        <dbReference type="Proteomes" id="UP000500791"/>
    </source>
</evidence>
<dbReference type="Proteomes" id="UP000500791">
    <property type="component" value="Chromosome"/>
</dbReference>
<dbReference type="KEGG" id="mon:G8E03_11475"/>
<keyword evidence="2" id="KW-1185">Reference proteome</keyword>
<name>A0A6G7VN86_9RHOB</name>
<dbReference type="Pfam" id="PF10983">
    <property type="entry name" value="DUF2793"/>
    <property type="match status" value="1"/>
</dbReference>
<evidence type="ECO:0000313" key="1">
    <source>
        <dbReference type="EMBL" id="QIK41336.1"/>
    </source>
</evidence>
<dbReference type="RefSeq" id="WP_166191914.1">
    <property type="nucleotide sequence ID" value="NZ_CP049811.1"/>
</dbReference>
<reference evidence="1 2" key="1">
    <citation type="submission" date="2020-03" db="EMBL/GenBank/DDBJ databases">
        <title>Complete genome sequence of Monaibacterium sp. ALG8 with diverse plasmids.</title>
        <authorList>
            <person name="Sun C."/>
        </authorList>
    </citation>
    <scope>NUCLEOTIDE SEQUENCE [LARGE SCALE GENOMIC DNA]</scope>
    <source>
        <strain evidence="1 2">ALG8</strain>
    </source>
</reference>
<dbReference type="AlphaFoldDB" id="A0A6G7VN86"/>
<organism evidence="1 2">
    <name type="scientific">Pontivivens nitratireducens</name>
    <dbReference type="NCBI Taxonomy" id="2758038"/>
    <lineage>
        <taxon>Bacteria</taxon>
        <taxon>Pseudomonadati</taxon>
        <taxon>Pseudomonadota</taxon>
        <taxon>Alphaproteobacteria</taxon>
        <taxon>Rhodobacterales</taxon>
        <taxon>Paracoccaceae</taxon>
        <taxon>Pontivivens</taxon>
    </lineage>
</organism>